<accession>A0ABD3BZE3</accession>
<organism evidence="1 2">
    <name type="scientific">Castilleja foliolosa</name>
    <dbReference type="NCBI Taxonomy" id="1961234"/>
    <lineage>
        <taxon>Eukaryota</taxon>
        <taxon>Viridiplantae</taxon>
        <taxon>Streptophyta</taxon>
        <taxon>Embryophyta</taxon>
        <taxon>Tracheophyta</taxon>
        <taxon>Spermatophyta</taxon>
        <taxon>Magnoliopsida</taxon>
        <taxon>eudicotyledons</taxon>
        <taxon>Gunneridae</taxon>
        <taxon>Pentapetalae</taxon>
        <taxon>asterids</taxon>
        <taxon>lamiids</taxon>
        <taxon>Lamiales</taxon>
        <taxon>Orobanchaceae</taxon>
        <taxon>Pedicularideae</taxon>
        <taxon>Castillejinae</taxon>
        <taxon>Castilleja</taxon>
    </lineage>
</organism>
<gene>
    <name evidence="1" type="ORF">CASFOL_034188</name>
</gene>
<dbReference type="EMBL" id="JAVIJP010000061">
    <property type="protein sequence ID" value="KAL3621992.1"/>
    <property type="molecule type" value="Genomic_DNA"/>
</dbReference>
<sequence>MLLNADLQSSESRYAELIDQCNSLKKGREEFDEREKVVDLKAIEQKYNELKFEHLCPMLRMQAQGTHCCLW</sequence>
<evidence type="ECO:0000313" key="2">
    <source>
        <dbReference type="Proteomes" id="UP001632038"/>
    </source>
</evidence>
<proteinExistence type="predicted"/>
<comment type="caution">
    <text evidence="1">The sequence shown here is derived from an EMBL/GenBank/DDBJ whole genome shotgun (WGS) entry which is preliminary data.</text>
</comment>
<name>A0ABD3BZE3_9LAMI</name>
<dbReference type="Proteomes" id="UP001632038">
    <property type="component" value="Unassembled WGS sequence"/>
</dbReference>
<reference evidence="2" key="1">
    <citation type="journal article" date="2024" name="IScience">
        <title>Strigolactones Initiate the Formation of Haustorium-like Structures in Castilleja.</title>
        <authorList>
            <person name="Buerger M."/>
            <person name="Peterson D."/>
            <person name="Chory J."/>
        </authorList>
    </citation>
    <scope>NUCLEOTIDE SEQUENCE [LARGE SCALE GENOMIC DNA]</scope>
</reference>
<keyword evidence="2" id="KW-1185">Reference proteome</keyword>
<evidence type="ECO:0000313" key="1">
    <source>
        <dbReference type="EMBL" id="KAL3621992.1"/>
    </source>
</evidence>
<protein>
    <submittedName>
        <fullName evidence="1">Uncharacterized protein</fullName>
    </submittedName>
</protein>
<dbReference type="AlphaFoldDB" id="A0ABD3BZE3"/>